<dbReference type="EMBL" id="GL732528">
    <property type="protein sequence ID" value="EFX86874.1"/>
    <property type="molecule type" value="Genomic_DNA"/>
</dbReference>
<dbReference type="KEGG" id="dpx:DAPPUDRAFT_235608"/>
<evidence type="ECO:0000313" key="2">
    <source>
        <dbReference type="EMBL" id="EFX86874.1"/>
    </source>
</evidence>
<name>E9G0B1_DAPPU</name>
<accession>E9G0B1</accession>
<feature type="region of interest" description="Disordered" evidence="1">
    <location>
        <begin position="1"/>
        <end position="47"/>
    </location>
</feature>
<reference evidence="2 3" key="1">
    <citation type="journal article" date="2011" name="Science">
        <title>The ecoresponsive genome of Daphnia pulex.</title>
        <authorList>
            <person name="Colbourne J.K."/>
            <person name="Pfrender M.E."/>
            <person name="Gilbert D."/>
            <person name="Thomas W.K."/>
            <person name="Tucker A."/>
            <person name="Oakley T.H."/>
            <person name="Tokishita S."/>
            <person name="Aerts A."/>
            <person name="Arnold G.J."/>
            <person name="Basu M.K."/>
            <person name="Bauer D.J."/>
            <person name="Caceres C.E."/>
            <person name="Carmel L."/>
            <person name="Casola C."/>
            <person name="Choi J.H."/>
            <person name="Detter J.C."/>
            <person name="Dong Q."/>
            <person name="Dusheyko S."/>
            <person name="Eads B.D."/>
            <person name="Frohlich T."/>
            <person name="Geiler-Samerotte K.A."/>
            <person name="Gerlach D."/>
            <person name="Hatcher P."/>
            <person name="Jogdeo S."/>
            <person name="Krijgsveld J."/>
            <person name="Kriventseva E.V."/>
            <person name="Kultz D."/>
            <person name="Laforsch C."/>
            <person name="Lindquist E."/>
            <person name="Lopez J."/>
            <person name="Manak J.R."/>
            <person name="Muller J."/>
            <person name="Pangilinan J."/>
            <person name="Patwardhan R.P."/>
            <person name="Pitluck S."/>
            <person name="Pritham E.J."/>
            <person name="Rechtsteiner A."/>
            <person name="Rho M."/>
            <person name="Rogozin I.B."/>
            <person name="Sakarya O."/>
            <person name="Salamov A."/>
            <person name="Schaack S."/>
            <person name="Shapiro H."/>
            <person name="Shiga Y."/>
            <person name="Skalitzky C."/>
            <person name="Smith Z."/>
            <person name="Souvorov A."/>
            <person name="Sung W."/>
            <person name="Tang Z."/>
            <person name="Tsuchiya D."/>
            <person name="Tu H."/>
            <person name="Vos H."/>
            <person name="Wang M."/>
            <person name="Wolf Y.I."/>
            <person name="Yamagata H."/>
            <person name="Yamada T."/>
            <person name="Ye Y."/>
            <person name="Shaw J.R."/>
            <person name="Andrews J."/>
            <person name="Crease T.J."/>
            <person name="Tang H."/>
            <person name="Lucas S.M."/>
            <person name="Robertson H.M."/>
            <person name="Bork P."/>
            <person name="Koonin E.V."/>
            <person name="Zdobnov E.M."/>
            <person name="Grigoriev I.V."/>
            <person name="Lynch M."/>
            <person name="Boore J.L."/>
        </authorList>
    </citation>
    <scope>NUCLEOTIDE SEQUENCE [LARGE SCALE GENOMIC DNA]</scope>
</reference>
<gene>
    <name evidence="2" type="ORF">DAPPUDRAFT_235608</name>
</gene>
<dbReference type="PhylomeDB" id="E9G0B1"/>
<evidence type="ECO:0000256" key="1">
    <source>
        <dbReference type="SAM" id="MobiDB-lite"/>
    </source>
</evidence>
<dbReference type="Proteomes" id="UP000000305">
    <property type="component" value="Unassembled WGS sequence"/>
</dbReference>
<dbReference type="OrthoDB" id="6381410at2759"/>
<sequence>MEERVATSAEAANEAPTARKKPRQIPSNSSANDATLPAISENPSGTGIRGSMHGDIFQLKLLMLFLVRGITSKYKFQLSTEMPGQGGKFDDLVFHYQDTPQGEYRYRYVQAKHKQGEDNRITASDLLNETNGDYSLQKYFRSYRNEIANPGQNVQDCIICTNIGFDDNVLGSKDFNLTLINSDDTLLGIKQYPNFDKVPARYQLNITRLDESKIFELLHESSEIHQLAKKLLEYANPKNKKKITNNVAIFKMYQVALVEERVIDRETWKFHQEFITNSDLLPKTATKFRDVIFKFWNKDKKGDRPAHEFNDYLQGLQFDCSKDFGISKEKSDKTLDDVVTDEQIEDFLNKLVFAVDMPNEVRLGNILTEEVGQHFNLRGFDFQSSFMLEKMLDWLKKRQGTVMVTLDGNNLFEQTRQKMVALRATVFSIDFRSKYLPSDFLNSFQYQEETIAKTANALRDFLNSADSQ</sequence>
<dbReference type="HOGENOM" id="CLU_584317_0_0_1"/>
<protein>
    <submittedName>
        <fullName evidence="2">Uncharacterized protein</fullName>
    </submittedName>
</protein>
<evidence type="ECO:0000313" key="3">
    <source>
        <dbReference type="Proteomes" id="UP000000305"/>
    </source>
</evidence>
<organism evidence="2 3">
    <name type="scientific">Daphnia pulex</name>
    <name type="common">Water flea</name>
    <dbReference type="NCBI Taxonomy" id="6669"/>
    <lineage>
        <taxon>Eukaryota</taxon>
        <taxon>Metazoa</taxon>
        <taxon>Ecdysozoa</taxon>
        <taxon>Arthropoda</taxon>
        <taxon>Crustacea</taxon>
        <taxon>Branchiopoda</taxon>
        <taxon>Diplostraca</taxon>
        <taxon>Cladocera</taxon>
        <taxon>Anomopoda</taxon>
        <taxon>Daphniidae</taxon>
        <taxon>Daphnia</taxon>
    </lineage>
</organism>
<proteinExistence type="predicted"/>
<dbReference type="AlphaFoldDB" id="E9G0B1"/>
<keyword evidence="3" id="KW-1185">Reference proteome</keyword>
<dbReference type="InParanoid" id="E9G0B1"/>